<sequence>MSVGVRPSDMFIRALCIPTLFSVSILRCSPTIHVCNVALGSSICSQYSALIFNLRLDKSARCRFSLKDRSIKINMEVLSMPTLLNVERGIHKVIRLVCVQDRVRFEVKVSVRL</sequence>
<evidence type="ECO:0000313" key="1">
    <source>
        <dbReference type="EMBL" id="CAG6694112.1"/>
    </source>
</evidence>
<dbReference type="EMBL" id="HBUF01316512">
    <property type="protein sequence ID" value="CAG6694112.1"/>
    <property type="molecule type" value="Transcribed_RNA"/>
</dbReference>
<reference evidence="1" key="1">
    <citation type="submission" date="2021-05" db="EMBL/GenBank/DDBJ databases">
        <authorList>
            <person name="Alioto T."/>
            <person name="Alioto T."/>
            <person name="Gomez Garrido J."/>
        </authorList>
    </citation>
    <scope>NUCLEOTIDE SEQUENCE</scope>
</reference>
<accession>A0A8D8XEJ7</accession>
<proteinExistence type="predicted"/>
<dbReference type="AlphaFoldDB" id="A0A8D8XEJ7"/>
<name>A0A8D8XEJ7_9HEMI</name>
<protein>
    <submittedName>
        <fullName evidence="1">Uncharacterized protein</fullName>
    </submittedName>
</protein>
<organism evidence="1">
    <name type="scientific">Cacopsylla melanoneura</name>
    <dbReference type="NCBI Taxonomy" id="428564"/>
    <lineage>
        <taxon>Eukaryota</taxon>
        <taxon>Metazoa</taxon>
        <taxon>Ecdysozoa</taxon>
        <taxon>Arthropoda</taxon>
        <taxon>Hexapoda</taxon>
        <taxon>Insecta</taxon>
        <taxon>Pterygota</taxon>
        <taxon>Neoptera</taxon>
        <taxon>Paraneoptera</taxon>
        <taxon>Hemiptera</taxon>
        <taxon>Sternorrhyncha</taxon>
        <taxon>Psylloidea</taxon>
        <taxon>Psyllidae</taxon>
        <taxon>Psyllinae</taxon>
        <taxon>Cacopsylla</taxon>
    </lineage>
</organism>